<evidence type="ECO:0000313" key="1">
    <source>
        <dbReference type="EMBL" id="MPC51379.1"/>
    </source>
</evidence>
<reference evidence="1 2" key="1">
    <citation type="submission" date="2019-05" db="EMBL/GenBank/DDBJ databases">
        <title>Another draft genome of Portunus trituberculatus and its Hox gene families provides insights of decapod evolution.</title>
        <authorList>
            <person name="Jeong J.-H."/>
            <person name="Song I."/>
            <person name="Kim S."/>
            <person name="Choi T."/>
            <person name="Kim D."/>
            <person name="Ryu S."/>
            <person name="Kim W."/>
        </authorList>
    </citation>
    <scope>NUCLEOTIDE SEQUENCE [LARGE SCALE GENOMIC DNA]</scope>
    <source>
        <tissue evidence="1">Muscle</tissue>
    </source>
</reference>
<name>A0A5B7G1I0_PORTR</name>
<evidence type="ECO:0000313" key="2">
    <source>
        <dbReference type="Proteomes" id="UP000324222"/>
    </source>
</evidence>
<keyword evidence="2" id="KW-1185">Reference proteome</keyword>
<comment type="caution">
    <text evidence="1">The sequence shown here is derived from an EMBL/GenBank/DDBJ whole genome shotgun (WGS) entry which is preliminary data.</text>
</comment>
<proteinExistence type="predicted"/>
<dbReference type="EMBL" id="VSRR010010137">
    <property type="protein sequence ID" value="MPC51379.1"/>
    <property type="molecule type" value="Genomic_DNA"/>
</dbReference>
<dbReference type="AlphaFoldDB" id="A0A5B7G1I0"/>
<sequence>MAAAVELRLGCRDPAVPEVTRAQVNQGTTLHLLNLFLARLPPRSPLRTCSSSSSSSSSFFSPYFSSCSASSSSFLAVSCSVYENWHRNYHCGPGSVPLFIILNKVSGNRALLSPSSSLNVSGLQTLRAALNVTHPPTALLIPAKTPSPPPPPSGSLDPCSEMPCLLTITIF</sequence>
<gene>
    <name evidence="1" type="ORF">E2C01_045223</name>
</gene>
<accession>A0A5B7G1I0</accession>
<organism evidence="1 2">
    <name type="scientific">Portunus trituberculatus</name>
    <name type="common">Swimming crab</name>
    <name type="synonym">Neptunus trituberculatus</name>
    <dbReference type="NCBI Taxonomy" id="210409"/>
    <lineage>
        <taxon>Eukaryota</taxon>
        <taxon>Metazoa</taxon>
        <taxon>Ecdysozoa</taxon>
        <taxon>Arthropoda</taxon>
        <taxon>Crustacea</taxon>
        <taxon>Multicrustacea</taxon>
        <taxon>Malacostraca</taxon>
        <taxon>Eumalacostraca</taxon>
        <taxon>Eucarida</taxon>
        <taxon>Decapoda</taxon>
        <taxon>Pleocyemata</taxon>
        <taxon>Brachyura</taxon>
        <taxon>Eubrachyura</taxon>
        <taxon>Portunoidea</taxon>
        <taxon>Portunidae</taxon>
        <taxon>Portuninae</taxon>
        <taxon>Portunus</taxon>
    </lineage>
</organism>
<dbReference type="Proteomes" id="UP000324222">
    <property type="component" value="Unassembled WGS sequence"/>
</dbReference>
<protein>
    <submittedName>
        <fullName evidence="1">Uncharacterized protein</fullName>
    </submittedName>
</protein>